<comment type="caution">
    <text evidence="8">The sequence shown here is derived from an EMBL/GenBank/DDBJ whole genome shotgun (WGS) entry which is preliminary data.</text>
</comment>
<evidence type="ECO:0000256" key="1">
    <source>
        <dbReference type="ARBA" id="ARBA00004651"/>
    </source>
</evidence>
<gene>
    <name evidence="8" type="ORF">JAV76_09950</name>
</gene>
<feature type="transmembrane region" description="Helical" evidence="6">
    <location>
        <begin position="101"/>
        <end position="121"/>
    </location>
</feature>
<comment type="subcellular location">
    <subcellularLocation>
        <location evidence="1">Cell membrane</location>
        <topology evidence="1">Multi-pass membrane protein</topology>
    </subcellularLocation>
</comment>
<keyword evidence="4 6" id="KW-1133">Transmembrane helix</keyword>
<keyword evidence="9" id="KW-1185">Reference proteome</keyword>
<dbReference type="AlphaFoldDB" id="A0A934IE83"/>
<evidence type="ECO:0000256" key="6">
    <source>
        <dbReference type="SAM" id="Phobius"/>
    </source>
</evidence>
<organism evidence="8 9">
    <name type="scientific">Sanguibacter suaedae</name>
    <dbReference type="NCBI Taxonomy" id="2795737"/>
    <lineage>
        <taxon>Bacteria</taxon>
        <taxon>Bacillati</taxon>
        <taxon>Actinomycetota</taxon>
        <taxon>Actinomycetes</taxon>
        <taxon>Micrococcales</taxon>
        <taxon>Sanguibacteraceae</taxon>
        <taxon>Sanguibacter</taxon>
    </lineage>
</organism>
<keyword evidence="2" id="KW-1003">Cell membrane</keyword>
<dbReference type="PANTHER" id="PTHR35007:SF1">
    <property type="entry name" value="PILUS ASSEMBLY PROTEIN"/>
    <property type="match status" value="1"/>
</dbReference>
<proteinExistence type="predicted"/>
<name>A0A934IE83_9MICO</name>
<dbReference type="InterPro" id="IPR018076">
    <property type="entry name" value="T2SS_GspF_dom"/>
</dbReference>
<accession>A0A934IE83</accession>
<dbReference type="Pfam" id="PF00482">
    <property type="entry name" value="T2SSF"/>
    <property type="match status" value="1"/>
</dbReference>
<feature type="transmembrane region" description="Helical" evidence="6">
    <location>
        <begin position="278"/>
        <end position="297"/>
    </location>
</feature>
<protein>
    <submittedName>
        <fullName evidence="8">Type II secretion system F family protein</fullName>
    </submittedName>
</protein>
<evidence type="ECO:0000259" key="7">
    <source>
        <dbReference type="Pfam" id="PF00482"/>
    </source>
</evidence>
<feature type="domain" description="Type II secretion system protein GspF" evidence="7">
    <location>
        <begin position="167"/>
        <end position="294"/>
    </location>
</feature>
<reference evidence="8" key="1">
    <citation type="submission" date="2020-12" db="EMBL/GenBank/DDBJ databases">
        <title>Sanguibacter suaedae sp. nov., isolated from Suaeda aralocaspica.</title>
        <authorList>
            <person name="Ma Q."/>
        </authorList>
    </citation>
    <scope>NUCLEOTIDE SEQUENCE</scope>
    <source>
        <strain evidence="8">YZGR15</strain>
    </source>
</reference>
<evidence type="ECO:0000313" key="9">
    <source>
        <dbReference type="Proteomes" id="UP000602087"/>
    </source>
</evidence>
<sequence length="304" mass="31870">MTAVIVAGAVAGTGILVLILTLVPPRTLPASTLAQLDLQRSQQRARATAEQLDPRARVGLRRDLGMRLVRPLNSLGVELGPVRSDLAILGRTLENHVATSVLVATAGFLAPLVLAAVLALLTGTLSIPLPAALSVAAAAAGLVVPTLVAHAHAEGRRRDFRHVVGSFLDLVAMSLAGGRGVPEALQSAAALSDGWAMVRIRNALQSARLHGQTPWSALGELGDELRIDELRDMASALALVAEDGAKVRESLSARANSMRRRELAEAEGKAGERSQSMLVAQLLLCVGFLVFLIYPAIVKVLGTD</sequence>
<dbReference type="RefSeq" id="WP_198733893.1">
    <property type="nucleotide sequence ID" value="NZ_JAEINH010000007.1"/>
</dbReference>
<dbReference type="EMBL" id="JAEINH010000007">
    <property type="protein sequence ID" value="MBI9115329.1"/>
    <property type="molecule type" value="Genomic_DNA"/>
</dbReference>
<dbReference type="Proteomes" id="UP000602087">
    <property type="component" value="Unassembled WGS sequence"/>
</dbReference>
<evidence type="ECO:0000313" key="8">
    <source>
        <dbReference type="EMBL" id="MBI9115329.1"/>
    </source>
</evidence>
<keyword evidence="5 6" id="KW-0472">Membrane</keyword>
<evidence type="ECO:0000256" key="3">
    <source>
        <dbReference type="ARBA" id="ARBA00022692"/>
    </source>
</evidence>
<feature type="transmembrane region" description="Helical" evidence="6">
    <location>
        <begin position="6"/>
        <end position="23"/>
    </location>
</feature>
<keyword evidence="3 6" id="KW-0812">Transmembrane</keyword>
<dbReference type="GO" id="GO:0005886">
    <property type="term" value="C:plasma membrane"/>
    <property type="evidence" value="ECO:0007669"/>
    <property type="project" value="UniProtKB-SubCell"/>
</dbReference>
<dbReference type="PANTHER" id="PTHR35007">
    <property type="entry name" value="INTEGRAL MEMBRANE PROTEIN-RELATED"/>
    <property type="match status" value="1"/>
</dbReference>
<evidence type="ECO:0000256" key="4">
    <source>
        <dbReference type="ARBA" id="ARBA00022989"/>
    </source>
</evidence>
<feature type="transmembrane region" description="Helical" evidence="6">
    <location>
        <begin position="127"/>
        <end position="148"/>
    </location>
</feature>
<evidence type="ECO:0000256" key="5">
    <source>
        <dbReference type="ARBA" id="ARBA00023136"/>
    </source>
</evidence>
<evidence type="ECO:0000256" key="2">
    <source>
        <dbReference type="ARBA" id="ARBA00022475"/>
    </source>
</evidence>